<keyword evidence="1" id="KW-0732">Signal</keyword>
<sequence>MGLFFSFLLFCCAFFFSSFSESETHQLFLLKKKKEIGKPIDFVCVVFSKKLKRSNDSGRCIPPYGHQKANPRCAVFLMAPFRRIMVLACNIPTLLGPKQHFPSAMVGP</sequence>
<organism evidence="2 3">
    <name type="scientific">Daphnia magna</name>
    <dbReference type="NCBI Taxonomy" id="35525"/>
    <lineage>
        <taxon>Eukaryota</taxon>
        <taxon>Metazoa</taxon>
        <taxon>Ecdysozoa</taxon>
        <taxon>Arthropoda</taxon>
        <taxon>Crustacea</taxon>
        <taxon>Branchiopoda</taxon>
        <taxon>Diplostraca</taxon>
        <taxon>Cladocera</taxon>
        <taxon>Anomopoda</taxon>
        <taxon>Daphniidae</taxon>
        <taxon>Daphnia</taxon>
    </lineage>
</organism>
<gene>
    <name evidence="2" type="ORF">OUZ56_004595</name>
</gene>
<proteinExistence type="predicted"/>
<feature type="signal peptide" evidence="1">
    <location>
        <begin position="1"/>
        <end position="22"/>
    </location>
</feature>
<name>A0ABQ9YQ89_9CRUS</name>
<reference evidence="2 3" key="1">
    <citation type="journal article" date="2023" name="Nucleic Acids Res.">
        <title>The hologenome of Daphnia magna reveals possible DNA methylation and microbiome-mediated evolution of the host genome.</title>
        <authorList>
            <person name="Chaturvedi A."/>
            <person name="Li X."/>
            <person name="Dhandapani V."/>
            <person name="Marshall H."/>
            <person name="Kissane S."/>
            <person name="Cuenca-Cambronero M."/>
            <person name="Asole G."/>
            <person name="Calvet F."/>
            <person name="Ruiz-Romero M."/>
            <person name="Marangio P."/>
            <person name="Guigo R."/>
            <person name="Rago D."/>
            <person name="Mirbahai L."/>
            <person name="Eastwood N."/>
            <person name="Colbourne J.K."/>
            <person name="Zhou J."/>
            <person name="Mallon E."/>
            <person name="Orsini L."/>
        </authorList>
    </citation>
    <scope>NUCLEOTIDE SEQUENCE [LARGE SCALE GENOMIC DNA]</scope>
    <source>
        <strain evidence="2">LRV0_1</strain>
    </source>
</reference>
<keyword evidence="3" id="KW-1185">Reference proteome</keyword>
<dbReference type="Proteomes" id="UP001234178">
    <property type="component" value="Unassembled WGS sequence"/>
</dbReference>
<evidence type="ECO:0008006" key="4">
    <source>
        <dbReference type="Google" id="ProtNLM"/>
    </source>
</evidence>
<comment type="caution">
    <text evidence="2">The sequence shown here is derived from an EMBL/GenBank/DDBJ whole genome shotgun (WGS) entry which is preliminary data.</text>
</comment>
<evidence type="ECO:0000313" key="3">
    <source>
        <dbReference type="Proteomes" id="UP001234178"/>
    </source>
</evidence>
<dbReference type="EMBL" id="JAOYFB010000001">
    <property type="protein sequence ID" value="KAK4002793.1"/>
    <property type="molecule type" value="Genomic_DNA"/>
</dbReference>
<evidence type="ECO:0000313" key="2">
    <source>
        <dbReference type="EMBL" id="KAK4002793.1"/>
    </source>
</evidence>
<evidence type="ECO:0000256" key="1">
    <source>
        <dbReference type="SAM" id="SignalP"/>
    </source>
</evidence>
<feature type="chain" id="PRO_5046222540" description="Secreted protein" evidence="1">
    <location>
        <begin position="23"/>
        <end position="108"/>
    </location>
</feature>
<accession>A0ABQ9YQ89</accession>
<protein>
    <recommendedName>
        <fullName evidence="4">Secreted protein</fullName>
    </recommendedName>
</protein>